<evidence type="ECO:0000313" key="1">
    <source>
        <dbReference type="EMBL" id="MBW83284.1"/>
    </source>
</evidence>
<dbReference type="EMBL" id="GGEC01002801">
    <property type="protein sequence ID" value="MBW83284.1"/>
    <property type="molecule type" value="Transcribed_RNA"/>
</dbReference>
<dbReference type="AlphaFoldDB" id="A0A2P2IPZ6"/>
<reference evidence="1" key="1">
    <citation type="submission" date="2018-02" db="EMBL/GenBank/DDBJ databases">
        <title>Rhizophora mucronata_Transcriptome.</title>
        <authorList>
            <person name="Meera S.P."/>
            <person name="Sreeshan A."/>
            <person name="Augustine A."/>
        </authorList>
    </citation>
    <scope>NUCLEOTIDE SEQUENCE</scope>
    <source>
        <tissue evidence="1">Leaf</tissue>
    </source>
</reference>
<name>A0A2P2IPZ6_RHIMU</name>
<protein>
    <submittedName>
        <fullName evidence="1">Uncharacterized protein</fullName>
    </submittedName>
</protein>
<accession>A0A2P2IPZ6</accession>
<proteinExistence type="predicted"/>
<sequence length="76" mass="8823">MTSFFLFATCNAILVRTRVRFYCHRGHLQRARDALKGHKGKTTFDKNCLKSTQLHSIIKNLEIYKPNKPKSMVAQN</sequence>
<organism evidence="1">
    <name type="scientific">Rhizophora mucronata</name>
    <name type="common">Asiatic mangrove</name>
    <dbReference type="NCBI Taxonomy" id="61149"/>
    <lineage>
        <taxon>Eukaryota</taxon>
        <taxon>Viridiplantae</taxon>
        <taxon>Streptophyta</taxon>
        <taxon>Embryophyta</taxon>
        <taxon>Tracheophyta</taxon>
        <taxon>Spermatophyta</taxon>
        <taxon>Magnoliopsida</taxon>
        <taxon>eudicotyledons</taxon>
        <taxon>Gunneridae</taxon>
        <taxon>Pentapetalae</taxon>
        <taxon>rosids</taxon>
        <taxon>fabids</taxon>
        <taxon>Malpighiales</taxon>
        <taxon>Rhizophoraceae</taxon>
        <taxon>Rhizophora</taxon>
    </lineage>
</organism>